<sequence length="252" mass="30111">TESIEEIHKIKELVKITVENKPLNLYLDILDKIEQKEEYEEPLKFLYQFYISEPTVFNISLLLSALISTKDESYLLLSLYLLYKSNLNHPSLDIINLYLHKYFKLNPMKIVNKLELKNNQLLCFIDPSKLKNREYKFKKKYQPVLNIETKDFDKKLDNVFFDIVREVNTGMLFYARTGMIEHALSLVPKKKELYEIFDGKKKYDEHKDLLGPLCSYIFKEEYTFSNKIYKNKIADIDDKGFLVYLKNRRTNK</sequence>
<dbReference type="InParanoid" id="S7W6C1"/>
<comment type="caution">
    <text evidence="1">The sequence shown here is derived from an EMBL/GenBank/DDBJ whole genome shotgun (WGS) entry which is preliminary data.</text>
</comment>
<dbReference type="Proteomes" id="UP000014978">
    <property type="component" value="Unassembled WGS sequence"/>
</dbReference>
<reference evidence="2" key="1">
    <citation type="journal article" date="2013" name="PLoS Genet.">
        <title>The genome of Spraguea lophii and the basis of host-microsporidian interactions.</title>
        <authorList>
            <person name="Campbell S.E."/>
            <person name="Williams T.A."/>
            <person name="Yousuf A."/>
            <person name="Soanes D.M."/>
            <person name="Paszkiewicz K.H."/>
            <person name="Williams B.A.P."/>
        </authorList>
    </citation>
    <scope>NUCLEOTIDE SEQUENCE [LARGE SCALE GENOMIC DNA]</scope>
    <source>
        <strain evidence="2">42_110</strain>
    </source>
</reference>
<feature type="non-terminal residue" evidence="1">
    <location>
        <position position="1"/>
    </location>
</feature>
<proteinExistence type="predicted"/>
<dbReference type="EMBL" id="ATCN01000842">
    <property type="protein sequence ID" value="EPR78360.1"/>
    <property type="molecule type" value="Genomic_DNA"/>
</dbReference>
<protein>
    <submittedName>
        <fullName evidence="1">Uncharacterized protein</fullName>
    </submittedName>
</protein>
<gene>
    <name evidence="1" type="ORF">SLOPH_1692</name>
</gene>
<name>S7W6C1_SPRLO</name>
<dbReference type="HOGENOM" id="CLU_1104954_0_0_1"/>
<accession>S7W6C1</accession>
<organism evidence="1 2">
    <name type="scientific">Spraguea lophii (strain 42_110)</name>
    <name type="common">Microsporidian parasite</name>
    <dbReference type="NCBI Taxonomy" id="1358809"/>
    <lineage>
        <taxon>Eukaryota</taxon>
        <taxon>Fungi</taxon>
        <taxon>Fungi incertae sedis</taxon>
        <taxon>Microsporidia</taxon>
        <taxon>Spragueidae</taxon>
        <taxon>Spraguea</taxon>
    </lineage>
</organism>
<dbReference type="VEuPathDB" id="MicrosporidiaDB:SLOPH_1692"/>
<keyword evidence="2" id="KW-1185">Reference proteome</keyword>
<dbReference type="AlphaFoldDB" id="S7W6C1"/>
<evidence type="ECO:0000313" key="2">
    <source>
        <dbReference type="Proteomes" id="UP000014978"/>
    </source>
</evidence>
<evidence type="ECO:0000313" key="1">
    <source>
        <dbReference type="EMBL" id="EPR78360.1"/>
    </source>
</evidence>